<evidence type="ECO:0000313" key="6">
    <source>
        <dbReference type="EMBL" id="CAG2207417.1"/>
    </source>
</evidence>
<dbReference type="EMBL" id="CAJPWZ010001076">
    <property type="protein sequence ID" value="CAG2207417.1"/>
    <property type="molecule type" value="Genomic_DNA"/>
</dbReference>
<feature type="chain" id="PRO_5035738860" evidence="4">
    <location>
        <begin position="18"/>
        <end position="228"/>
    </location>
</feature>
<feature type="domain" description="C1q" evidence="5">
    <location>
        <begin position="95"/>
        <end position="228"/>
    </location>
</feature>
<dbReference type="InterPro" id="IPR008983">
    <property type="entry name" value="Tumour_necrosis_fac-like_dom"/>
</dbReference>
<dbReference type="Gene3D" id="2.60.120.40">
    <property type="match status" value="1"/>
</dbReference>
<evidence type="ECO:0000256" key="1">
    <source>
        <dbReference type="ARBA" id="ARBA00004613"/>
    </source>
</evidence>
<reference evidence="6" key="1">
    <citation type="submission" date="2021-03" db="EMBL/GenBank/DDBJ databases">
        <authorList>
            <person name="Bekaert M."/>
        </authorList>
    </citation>
    <scope>NUCLEOTIDE SEQUENCE</scope>
</reference>
<name>A0A8S3RDK6_MYTED</name>
<gene>
    <name evidence="6" type="ORF">MEDL_21761</name>
</gene>
<evidence type="ECO:0000259" key="5">
    <source>
        <dbReference type="PROSITE" id="PS50871"/>
    </source>
</evidence>
<dbReference type="PANTHER" id="PTHR22923">
    <property type="entry name" value="CEREBELLIN-RELATED"/>
    <property type="match status" value="1"/>
</dbReference>
<dbReference type="PROSITE" id="PS50871">
    <property type="entry name" value="C1Q"/>
    <property type="match status" value="1"/>
</dbReference>
<dbReference type="OrthoDB" id="6161780at2759"/>
<keyword evidence="2" id="KW-0964">Secreted</keyword>
<dbReference type="InterPro" id="IPR001073">
    <property type="entry name" value="C1q_dom"/>
</dbReference>
<dbReference type="SMART" id="SM00110">
    <property type="entry name" value="C1Q"/>
    <property type="match status" value="1"/>
</dbReference>
<dbReference type="GO" id="GO:0005576">
    <property type="term" value="C:extracellular region"/>
    <property type="evidence" value="ECO:0007669"/>
    <property type="project" value="UniProtKB-SubCell"/>
</dbReference>
<dbReference type="Pfam" id="PF00386">
    <property type="entry name" value="C1q"/>
    <property type="match status" value="1"/>
</dbReference>
<dbReference type="InterPro" id="IPR050822">
    <property type="entry name" value="Cerebellin_Synaptic_Org"/>
</dbReference>
<dbReference type="PANTHER" id="PTHR22923:SF113">
    <property type="entry name" value="COMPLEMENT C1Q-LIKE PROTEIN 4"/>
    <property type="match status" value="1"/>
</dbReference>
<dbReference type="Proteomes" id="UP000683360">
    <property type="component" value="Unassembled WGS sequence"/>
</dbReference>
<organism evidence="6 7">
    <name type="scientific">Mytilus edulis</name>
    <name type="common">Blue mussel</name>
    <dbReference type="NCBI Taxonomy" id="6550"/>
    <lineage>
        <taxon>Eukaryota</taxon>
        <taxon>Metazoa</taxon>
        <taxon>Spiralia</taxon>
        <taxon>Lophotrochozoa</taxon>
        <taxon>Mollusca</taxon>
        <taxon>Bivalvia</taxon>
        <taxon>Autobranchia</taxon>
        <taxon>Pteriomorphia</taxon>
        <taxon>Mytilida</taxon>
        <taxon>Mytiloidea</taxon>
        <taxon>Mytilidae</taxon>
        <taxon>Mytilinae</taxon>
        <taxon>Mytilus</taxon>
    </lineage>
</organism>
<evidence type="ECO:0000256" key="2">
    <source>
        <dbReference type="ARBA" id="ARBA00022525"/>
    </source>
</evidence>
<comment type="subcellular location">
    <subcellularLocation>
        <location evidence="1">Secreted</location>
    </subcellularLocation>
</comment>
<protein>
    <submittedName>
        <fullName evidence="6">C1QL</fullName>
    </submittedName>
</protein>
<keyword evidence="7" id="KW-1185">Reference proteome</keyword>
<dbReference type="SUPFAM" id="SSF49842">
    <property type="entry name" value="TNF-like"/>
    <property type="match status" value="1"/>
</dbReference>
<sequence>MATTVCMIIVGLTLVVAGDNSHDFSSNGYSSDIVVLKRQIYSLQRQNSEILRQNEEILTKYENIIKLFGNEDGEQNSFESVYCFHSQIYFIPAIVPPTTVAFSAALKHSIQLGQDQIVEFDKVVTNIGNAFDPRHSHFTAPVTGIYLFSGSLFAQGGNTVHVDIVKNGNAIGYLYADSNQQISTKTVVVALERGDMVWMKHRGDQIGKALIYGSPAEQFNTFSGVLIH</sequence>
<keyword evidence="3 4" id="KW-0732">Signal</keyword>
<evidence type="ECO:0000313" key="7">
    <source>
        <dbReference type="Proteomes" id="UP000683360"/>
    </source>
</evidence>
<dbReference type="PRINTS" id="PR00007">
    <property type="entry name" value="COMPLEMNTC1Q"/>
</dbReference>
<accession>A0A8S3RDK6</accession>
<comment type="caution">
    <text evidence="6">The sequence shown here is derived from an EMBL/GenBank/DDBJ whole genome shotgun (WGS) entry which is preliminary data.</text>
</comment>
<evidence type="ECO:0000256" key="3">
    <source>
        <dbReference type="ARBA" id="ARBA00022729"/>
    </source>
</evidence>
<feature type="signal peptide" evidence="4">
    <location>
        <begin position="1"/>
        <end position="17"/>
    </location>
</feature>
<evidence type="ECO:0000256" key="4">
    <source>
        <dbReference type="SAM" id="SignalP"/>
    </source>
</evidence>
<proteinExistence type="predicted"/>
<dbReference type="AlphaFoldDB" id="A0A8S3RDK6"/>